<dbReference type="SUPFAM" id="SSF51445">
    <property type="entry name" value="(Trans)glycosidases"/>
    <property type="match status" value="1"/>
</dbReference>
<dbReference type="Proteomes" id="UP000527143">
    <property type="component" value="Unassembled WGS sequence"/>
</dbReference>
<dbReference type="Gene3D" id="3.20.20.80">
    <property type="entry name" value="Glycosidases"/>
    <property type="match status" value="1"/>
</dbReference>
<dbReference type="GO" id="GO:0000272">
    <property type="term" value="P:polysaccharide catabolic process"/>
    <property type="evidence" value="ECO:0007669"/>
    <property type="project" value="InterPro"/>
</dbReference>
<keyword evidence="2 3" id="KW-0326">Glycosidase</keyword>
<dbReference type="RefSeq" id="WP_221239588.1">
    <property type="nucleotide sequence ID" value="NZ_JACIJF010000022.1"/>
</dbReference>
<dbReference type="Pfam" id="PF00150">
    <property type="entry name" value="Cellulase"/>
    <property type="match status" value="1"/>
</dbReference>
<dbReference type="AlphaFoldDB" id="A0A840YSJ9"/>
<proteinExistence type="inferred from homology"/>
<dbReference type="PROSITE" id="PS00659">
    <property type="entry name" value="GLYCOSYL_HYDROL_F5"/>
    <property type="match status" value="1"/>
</dbReference>
<feature type="chain" id="PRO_5032761235" evidence="5">
    <location>
        <begin position="20"/>
        <end position="339"/>
    </location>
</feature>
<evidence type="ECO:0000256" key="3">
    <source>
        <dbReference type="RuleBase" id="RU361153"/>
    </source>
</evidence>
<feature type="signal peptide" evidence="5">
    <location>
        <begin position="1"/>
        <end position="19"/>
    </location>
</feature>
<organism evidence="7 8">
    <name type="scientific">Sphingomonas xinjiangensis</name>
    <dbReference type="NCBI Taxonomy" id="643568"/>
    <lineage>
        <taxon>Bacteria</taxon>
        <taxon>Pseudomonadati</taxon>
        <taxon>Pseudomonadota</taxon>
        <taxon>Alphaproteobacteria</taxon>
        <taxon>Sphingomonadales</taxon>
        <taxon>Sphingomonadaceae</taxon>
        <taxon>Sphingomonas</taxon>
    </lineage>
</organism>
<evidence type="ECO:0000313" key="7">
    <source>
        <dbReference type="EMBL" id="MBB5712669.1"/>
    </source>
</evidence>
<dbReference type="InterPro" id="IPR017853">
    <property type="entry name" value="GH"/>
</dbReference>
<evidence type="ECO:0000256" key="4">
    <source>
        <dbReference type="SAM" id="MobiDB-lite"/>
    </source>
</evidence>
<evidence type="ECO:0000256" key="1">
    <source>
        <dbReference type="ARBA" id="ARBA00022801"/>
    </source>
</evidence>
<comment type="caution">
    <text evidence="7">The sequence shown here is derived from an EMBL/GenBank/DDBJ whole genome shotgun (WGS) entry which is preliminary data.</text>
</comment>
<sequence>MLGPALLLLGLLAPQLASAATPVERHGQLRVAGNRIVDRHGDPVVLRGMSFFWSQWAGDFYNRATVDHLVDDWKVDVVRAAMAVHSGGYLEHPERERRKVEALVEAAVARGIYVIVDWHAHQPEPAAAGAFFEWLAAKYGHLPNLIYETYNEPLREHGWRETVKLYHLAVIPRIRAHDPDNLIIAGTPTWSQDVDIAARDPLPFTNVAYTLHFYAGTHGEELRAKARAALAGGVALMVTEWGTSEADGNGILAVAETRRWWRFLEEQQLSYLAWSVSDKPETSAALRPGASRKGGWTDAMLTPGGALIRAHLREMHDSQARPPQRGRGQPEAGSSSSVR</sequence>
<evidence type="ECO:0000313" key="8">
    <source>
        <dbReference type="Proteomes" id="UP000527143"/>
    </source>
</evidence>
<comment type="similarity">
    <text evidence="3">Belongs to the glycosyl hydrolase 5 (cellulase A) family.</text>
</comment>
<gene>
    <name evidence="7" type="ORF">FHT02_003929</name>
</gene>
<evidence type="ECO:0000256" key="5">
    <source>
        <dbReference type="SAM" id="SignalP"/>
    </source>
</evidence>
<dbReference type="EC" id="3.2.1.4" evidence="7"/>
<dbReference type="PANTHER" id="PTHR34142:SF1">
    <property type="entry name" value="GLYCOSIDE HYDROLASE FAMILY 5 DOMAIN-CONTAINING PROTEIN"/>
    <property type="match status" value="1"/>
</dbReference>
<keyword evidence="1 3" id="KW-0378">Hydrolase</keyword>
<evidence type="ECO:0000259" key="6">
    <source>
        <dbReference type="Pfam" id="PF00150"/>
    </source>
</evidence>
<dbReference type="EMBL" id="JACIJF010000022">
    <property type="protein sequence ID" value="MBB5712669.1"/>
    <property type="molecule type" value="Genomic_DNA"/>
</dbReference>
<reference evidence="7 8" key="1">
    <citation type="submission" date="2020-08" db="EMBL/GenBank/DDBJ databases">
        <title>Genomic Encyclopedia of Type Strains, Phase IV (KMG-IV): sequencing the most valuable type-strain genomes for metagenomic binning, comparative biology and taxonomic classification.</title>
        <authorList>
            <person name="Goeker M."/>
        </authorList>
    </citation>
    <scope>NUCLEOTIDE SEQUENCE [LARGE SCALE GENOMIC DNA]</scope>
    <source>
        <strain evidence="7 8">DSM 26736</strain>
    </source>
</reference>
<keyword evidence="8" id="KW-1185">Reference proteome</keyword>
<dbReference type="GO" id="GO:0008810">
    <property type="term" value="F:cellulase activity"/>
    <property type="evidence" value="ECO:0007669"/>
    <property type="project" value="UniProtKB-EC"/>
</dbReference>
<feature type="region of interest" description="Disordered" evidence="4">
    <location>
        <begin position="316"/>
        <end position="339"/>
    </location>
</feature>
<feature type="domain" description="Glycoside hydrolase family 5" evidence="6">
    <location>
        <begin position="37"/>
        <end position="279"/>
    </location>
</feature>
<dbReference type="InterPro" id="IPR001547">
    <property type="entry name" value="Glyco_hydro_5"/>
</dbReference>
<name>A0A840YSJ9_9SPHN</name>
<accession>A0A840YSJ9</accession>
<dbReference type="InterPro" id="IPR018087">
    <property type="entry name" value="Glyco_hydro_5_CS"/>
</dbReference>
<evidence type="ECO:0000256" key="2">
    <source>
        <dbReference type="ARBA" id="ARBA00023295"/>
    </source>
</evidence>
<dbReference type="PANTHER" id="PTHR34142">
    <property type="entry name" value="ENDO-BETA-1,4-GLUCANASE A"/>
    <property type="match status" value="1"/>
</dbReference>
<protein>
    <submittedName>
        <fullName evidence="7">Endoglucanase</fullName>
        <ecNumber evidence="7">3.2.1.4</ecNumber>
    </submittedName>
</protein>
<keyword evidence="5" id="KW-0732">Signal</keyword>